<dbReference type="Proteomes" id="UP000198619">
    <property type="component" value="Unassembled WGS sequence"/>
</dbReference>
<sequence length="41" mass="4870">MFKILIKLFSNKSKDAYIEKSINSNVEIIELINRIEKNLMK</sequence>
<dbReference type="RefSeq" id="WP_278336796.1">
    <property type="nucleotide sequence ID" value="NZ_FOKI01000018.1"/>
</dbReference>
<reference evidence="1 2" key="1">
    <citation type="submission" date="2016-10" db="EMBL/GenBank/DDBJ databases">
        <authorList>
            <person name="de Groot N.N."/>
        </authorList>
    </citation>
    <scope>NUCLEOTIDE SEQUENCE [LARGE SCALE GENOMIC DNA]</scope>
    <source>
        <strain evidence="1 2">DSM 12271</strain>
    </source>
</reference>
<evidence type="ECO:0000313" key="2">
    <source>
        <dbReference type="Proteomes" id="UP000198619"/>
    </source>
</evidence>
<organism evidence="1 2">
    <name type="scientific">Clostridium frigidicarnis</name>
    <dbReference type="NCBI Taxonomy" id="84698"/>
    <lineage>
        <taxon>Bacteria</taxon>
        <taxon>Bacillati</taxon>
        <taxon>Bacillota</taxon>
        <taxon>Clostridia</taxon>
        <taxon>Eubacteriales</taxon>
        <taxon>Clostridiaceae</taxon>
        <taxon>Clostridium</taxon>
    </lineage>
</organism>
<accession>A0A1I0Z6V8</accession>
<dbReference type="EMBL" id="FOKI01000018">
    <property type="protein sequence ID" value="SFB21281.1"/>
    <property type="molecule type" value="Genomic_DNA"/>
</dbReference>
<evidence type="ECO:0000313" key="1">
    <source>
        <dbReference type="EMBL" id="SFB21281.1"/>
    </source>
</evidence>
<gene>
    <name evidence="1" type="ORF">SAMN04488528_10184</name>
</gene>
<keyword evidence="2" id="KW-1185">Reference proteome</keyword>
<dbReference type="AlphaFoldDB" id="A0A1I0Z6V8"/>
<proteinExistence type="predicted"/>
<protein>
    <submittedName>
        <fullName evidence="1">Uncharacterized protein</fullName>
    </submittedName>
</protein>
<name>A0A1I0Z6V8_9CLOT</name>